<evidence type="ECO:0000256" key="8">
    <source>
        <dbReference type="ARBA" id="ARBA00023136"/>
    </source>
</evidence>
<keyword evidence="12" id="KW-1185">Reference proteome</keyword>
<dbReference type="CDD" id="cd01638">
    <property type="entry name" value="CysQ"/>
    <property type="match status" value="1"/>
</dbReference>
<dbReference type="STRING" id="937218.SAMN06297251_101226"/>
<dbReference type="GO" id="GO:0005886">
    <property type="term" value="C:plasma membrane"/>
    <property type="evidence" value="ECO:0007669"/>
    <property type="project" value="UniProtKB-SubCell"/>
</dbReference>
<feature type="binding site" evidence="10">
    <location>
        <position position="67"/>
    </location>
    <ligand>
        <name>Mg(2+)</name>
        <dbReference type="ChEBI" id="CHEBI:18420"/>
        <label>1</label>
        <note>catalytic</note>
    </ligand>
</feature>
<keyword evidence="3 9" id="KW-1003">Cell membrane</keyword>
<feature type="binding site" evidence="10">
    <location>
        <position position="86"/>
    </location>
    <ligand>
        <name>Mg(2+)</name>
        <dbReference type="ChEBI" id="CHEBI:18420"/>
        <label>1</label>
        <note>catalytic</note>
    </ligand>
</feature>
<gene>
    <name evidence="9" type="primary">cysQ</name>
    <name evidence="11" type="ORF">SAMN06297251_101226</name>
</gene>
<name>A0A1W1YER0_9HYPH</name>
<dbReference type="AlphaFoldDB" id="A0A1W1YER0"/>
<feature type="binding site" evidence="9">
    <location>
        <position position="67"/>
    </location>
    <ligand>
        <name>Mg(2+)</name>
        <dbReference type="ChEBI" id="CHEBI:18420"/>
        <label>1</label>
    </ligand>
</feature>
<reference evidence="11 12" key="1">
    <citation type="submission" date="2017-04" db="EMBL/GenBank/DDBJ databases">
        <authorList>
            <person name="Afonso C.L."/>
            <person name="Miller P.J."/>
            <person name="Scott M.A."/>
            <person name="Spackman E."/>
            <person name="Goraichik I."/>
            <person name="Dimitrov K.M."/>
            <person name="Suarez D.L."/>
            <person name="Swayne D.E."/>
        </authorList>
    </citation>
    <scope>NUCLEOTIDE SEQUENCE [LARGE SCALE GENOMIC DNA]</scope>
    <source>
        <strain evidence="11 12">CGMCC 1.10972</strain>
    </source>
</reference>
<dbReference type="PRINTS" id="PR00377">
    <property type="entry name" value="IMPHPHTASES"/>
</dbReference>
<feature type="binding site" evidence="10">
    <location>
        <position position="210"/>
    </location>
    <ligand>
        <name>Mg(2+)</name>
        <dbReference type="ChEBI" id="CHEBI:18420"/>
        <label>1</label>
        <note>catalytic</note>
    </ligand>
</feature>
<dbReference type="Gene3D" id="3.30.540.10">
    <property type="entry name" value="Fructose-1,6-Bisphosphatase, subunit A, domain 1"/>
    <property type="match status" value="1"/>
</dbReference>
<dbReference type="Pfam" id="PF00459">
    <property type="entry name" value="Inositol_P"/>
    <property type="match status" value="1"/>
</dbReference>
<dbReference type="InterPro" id="IPR000760">
    <property type="entry name" value="Inositol_monophosphatase-like"/>
</dbReference>
<keyword evidence="4 9" id="KW-0997">Cell inner membrane</keyword>
<feature type="binding site" evidence="9">
    <location>
        <position position="67"/>
    </location>
    <ligand>
        <name>substrate</name>
    </ligand>
</feature>
<evidence type="ECO:0000256" key="6">
    <source>
        <dbReference type="ARBA" id="ARBA00022801"/>
    </source>
</evidence>
<feature type="binding site" evidence="9">
    <location>
        <begin position="88"/>
        <end position="91"/>
    </location>
    <ligand>
        <name>substrate</name>
    </ligand>
</feature>
<dbReference type="Gene3D" id="3.40.190.80">
    <property type="match status" value="1"/>
</dbReference>
<feature type="binding site" evidence="9">
    <location>
        <position position="89"/>
    </location>
    <ligand>
        <name>Mg(2+)</name>
        <dbReference type="ChEBI" id="CHEBI:18420"/>
        <label>2</label>
    </ligand>
</feature>
<feature type="binding site" evidence="9">
    <location>
        <position position="210"/>
    </location>
    <ligand>
        <name>substrate</name>
    </ligand>
</feature>
<dbReference type="HAMAP" id="MF_02095">
    <property type="entry name" value="CysQ"/>
    <property type="match status" value="1"/>
</dbReference>
<organism evidence="11 12">
    <name type="scientific">Fulvimarina manganoxydans</name>
    <dbReference type="NCBI Taxonomy" id="937218"/>
    <lineage>
        <taxon>Bacteria</taxon>
        <taxon>Pseudomonadati</taxon>
        <taxon>Pseudomonadota</taxon>
        <taxon>Alphaproteobacteria</taxon>
        <taxon>Hyphomicrobiales</taxon>
        <taxon>Aurantimonadaceae</taxon>
        <taxon>Fulvimarina</taxon>
    </lineage>
</organism>
<evidence type="ECO:0000256" key="3">
    <source>
        <dbReference type="ARBA" id="ARBA00022475"/>
    </source>
</evidence>
<evidence type="ECO:0000256" key="1">
    <source>
        <dbReference type="ARBA" id="ARBA00001625"/>
    </source>
</evidence>
<dbReference type="InterPro" id="IPR020550">
    <property type="entry name" value="Inositol_monophosphatase_CS"/>
</dbReference>
<evidence type="ECO:0000256" key="5">
    <source>
        <dbReference type="ARBA" id="ARBA00022723"/>
    </source>
</evidence>
<feature type="binding site" evidence="10">
    <location>
        <position position="88"/>
    </location>
    <ligand>
        <name>Mg(2+)</name>
        <dbReference type="ChEBI" id="CHEBI:18420"/>
        <label>1</label>
        <note>catalytic</note>
    </ligand>
</feature>
<sequence length="276" mass="29012">MQSETSIHLALAVEAVRAGMAAIQALDGDLSIERKSDRSPVTKADRAAEAAIVAILSRASNLPIVAEEAVSEGRIPEPASRFFLVDPLDGTRGYISGRADYTVNVALVDGGVPIVGAVGVPQVGDIYGGSLEEGAFLERAGRRRSLHPRKARERLTVVASRDHMSKETETYVASLAIGGWQGVGSSLKFCLLAEGRADLYPRFGRTMMWDTAAADAVLRAAGGIALGFDGRPLSYVMGDGRADPLANPDFIAMGDPSLARRPGVLPEGISVSEVPG</sequence>
<evidence type="ECO:0000313" key="12">
    <source>
        <dbReference type="Proteomes" id="UP000192656"/>
    </source>
</evidence>
<feature type="binding site" evidence="9">
    <location>
        <position position="86"/>
    </location>
    <ligand>
        <name>Mg(2+)</name>
        <dbReference type="ChEBI" id="CHEBI:18420"/>
        <label>2</label>
    </ligand>
</feature>
<keyword evidence="7 9" id="KW-0460">Magnesium</keyword>
<keyword evidence="6 9" id="KW-0378">Hydrolase</keyword>
<keyword evidence="8 9" id="KW-0472">Membrane</keyword>
<dbReference type="Proteomes" id="UP000192656">
    <property type="component" value="Unassembled WGS sequence"/>
</dbReference>
<evidence type="ECO:0000256" key="7">
    <source>
        <dbReference type="ARBA" id="ARBA00022842"/>
    </source>
</evidence>
<accession>A0A1W1YER0</accession>
<dbReference type="PANTHER" id="PTHR43028:SF5">
    <property type="entry name" value="3'(2'),5'-BISPHOSPHATE NUCLEOTIDASE 1"/>
    <property type="match status" value="1"/>
</dbReference>
<comment type="subcellular location">
    <subcellularLocation>
        <location evidence="9">Cell inner membrane</location>
        <topology evidence="9">Peripheral membrane protein</topology>
        <orientation evidence="9">Cytoplasmic side</orientation>
    </subcellularLocation>
</comment>
<evidence type="ECO:0000256" key="2">
    <source>
        <dbReference type="ARBA" id="ARBA00005289"/>
    </source>
</evidence>
<dbReference type="PANTHER" id="PTHR43028">
    <property type="entry name" value="3'(2'),5'-BISPHOSPHATE NUCLEOTIDASE 1"/>
    <property type="match status" value="1"/>
</dbReference>
<dbReference type="InterPro" id="IPR006240">
    <property type="entry name" value="CysQ"/>
</dbReference>
<dbReference type="EC" id="3.1.3.7" evidence="9"/>
<dbReference type="GO" id="GO:0000103">
    <property type="term" value="P:sulfate assimilation"/>
    <property type="evidence" value="ECO:0007669"/>
    <property type="project" value="TreeGrafter"/>
</dbReference>
<comment type="cofactor">
    <cofactor evidence="9 10">
        <name>Mg(2+)</name>
        <dbReference type="ChEBI" id="CHEBI:18420"/>
    </cofactor>
</comment>
<evidence type="ECO:0000256" key="9">
    <source>
        <dbReference type="HAMAP-Rule" id="MF_02095"/>
    </source>
</evidence>
<dbReference type="InterPro" id="IPR020583">
    <property type="entry name" value="Inositol_monoP_metal-BS"/>
</dbReference>
<evidence type="ECO:0000256" key="4">
    <source>
        <dbReference type="ARBA" id="ARBA00022519"/>
    </source>
</evidence>
<feature type="binding site" evidence="10">
    <location>
        <position position="89"/>
    </location>
    <ligand>
        <name>Mg(2+)</name>
        <dbReference type="ChEBI" id="CHEBI:18420"/>
        <label>1</label>
        <note>catalytic</note>
    </ligand>
</feature>
<evidence type="ECO:0000256" key="10">
    <source>
        <dbReference type="PIRSR" id="PIRSR600760-2"/>
    </source>
</evidence>
<feature type="binding site" evidence="9">
    <location>
        <position position="210"/>
    </location>
    <ligand>
        <name>Mg(2+)</name>
        <dbReference type="ChEBI" id="CHEBI:18420"/>
        <label>2</label>
    </ligand>
</feature>
<comment type="catalytic activity">
    <reaction evidence="1 9">
        <text>adenosine 3',5'-bisphosphate + H2O = AMP + phosphate</text>
        <dbReference type="Rhea" id="RHEA:10040"/>
        <dbReference type="ChEBI" id="CHEBI:15377"/>
        <dbReference type="ChEBI" id="CHEBI:43474"/>
        <dbReference type="ChEBI" id="CHEBI:58343"/>
        <dbReference type="ChEBI" id="CHEBI:456215"/>
        <dbReference type="EC" id="3.1.3.7"/>
    </reaction>
</comment>
<feature type="binding site" evidence="9">
    <location>
        <position position="88"/>
    </location>
    <ligand>
        <name>Mg(2+)</name>
        <dbReference type="ChEBI" id="CHEBI:18420"/>
        <label>1</label>
    </ligand>
</feature>
<keyword evidence="5 9" id="KW-0479">Metal-binding</keyword>
<dbReference type="SUPFAM" id="SSF56655">
    <property type="entry name" value="Carbohydrate phosphatase"/>
    <property type="match status" value="1"/>
</dbReference>
<dbReference type="GO" id="GO:0046854">
    <property type="term" value="P:phosphatidylinositol phosphate biosynthetic process"/>
    <property type="evidence" value="ECO:0007669"/>
    <property type="project" value="InterPro"/>
</dbReference>
<dbReference type="EMBL" id="FWXR01000001">
    <property type="protein sequence ID" value="SMC34700.1"/>
    <property type="molecule type" value="Genomic_DNA"/>
</dbReference>
<dbReference type="RefSeq" id="WP_084408088.1">
    <property type="nucleotide sequence ID" value="NZ_FWXR01000001.1"/>
</dbReference>
<dbReference type="PROSITE" id="PS00630">
    <property type="entry name" value="IMP_2"/>
    <property type="match status" value="1"/>
</dbReference>
<dbReference type="PROSITE" id="PS00629">
    <property type="entry name" value="IMP_1"/>
    <property type="match status" value="1"/>
</dbReference>
<comment type="function">
    <text evidence="9">Converts adenosine-3',5'-bisphosphate (PAP) to AMP.</text>
</comment>
<dbReference type="GO" id="GO:0050427">
    <property type="term" value="P:3'-phosphoadenosine 5'-phosphosulfate metabolic process"/>
    <property type="evidence" value="ECO:0007669"/>
    <property type="project" value="TreeGrafter"/>
</dbReference>
<dbReference type="GO" id="GO:0000287">
    <property type="term" value="F:magnesium ion binding"/>
    <property type="evidence" value="ECO:0007669"/>
    <property type="project" value="UniProtKB-UniRule"/>
</dbReference>
<dbReference type="OrthoDB" id="9785695at2"/>
<evidence type="ECO:0000313" key="11">
    <source>
        <dbReference type="EMBL" id="SMC34700.1"/>
    </source>
</evidence>
<feature type="binding site" evidence="9">
    <location>
        <position position="86"/>
    </location>
    <ligand>
        <name>Mg(2+)</name>
        <dbReference type="ChEBI" id="CHEBI:18420"/>
        <label>1</label>
    </ligand>
</feature>
<proteinExistence type="inferred from homology"/>
<protein>
    <recommendedName>
        <fullName evidence="9">3'(2'),5'-bisphosphate nucleotidase CysQ</fullName>
        <ecNumber evidence="9">3.1.3.7</ecNumber>
    </recommendedName>
    <alternativeName>
        <fullName evidence="9">3'(2'),5-bisphosphonucleoside 3'(2')-phosphohydrolase</fullName>
    </alternativeName>
    <alternativeName>
        <fullName evidence="9">3'-phosphoadenosine 5'-phosphate phosphatase</fullName>
        <shortName evidence="9">PAP phosphatase</shortName>
    </alternativeName>
</protein>
<dbReference type="InterPro" id="IPR050725">
    <property type="entry name" value="CysQ/Inositol_MonoPase"/>
</dbReference>
<comment type="similarity">
    <text evidence="2 9">Belongs to the inositol monophosphatase superfamily. CysQ family.</text>
</comment>
<dbReference type="GO" id="GO:0008441">
    <property type="term" value="F:3'(2'),5'-bisphosphate nucleotidase activity"/>
    <property type="evidence" value="ECO:0007669"/>
    <property type="project" value="UniProtKB-UniRule"/>
</dbReference>